<dbReference type="Pfam" id="PF13765">
    <property type="entry name" value="PRY"/>
    <property type="match status" value="1"/>
</dbReference>
<dbReference type="SUPFAM" id="SSF52047">
    <property type="entry name" value="RNI-like"/>
    <property type="match status" value="1"/>
</dbReference>
<keyword evidence="5" id="KW-1185">Reference proteome</keyword>
<evidence type="ECO:0000313" key="4">
    <source>
        <dbReference type="Ensembl" id="ENSMZEP00005012948.1"/>
    </source>
</evidence>
<feature type="domain" description="SPRY-associated" evidence="3">
    <location>
        <begin position="116"/>
        <end position="138"/>
    </location>
</feature>
<dbReference type="Gene3D" id="3.80.10.10">
    <property type="entry name" value="Ribonuclease Inhibitor"/>
    <property type="match status" value="1"/>
</dbReference>
<keyword evidence="1" id="KW-0433">Leucine-rich repeat</keyword>
<dbReference type="InterPro" id="IPR043136">
    <property type="entry name" value="B30.2/SPRY_sf"/>
</dbReference>
<dbReference type="InterPro" id="IPR032675">
    <property type="entry name" value="LRR_dom_sf"/>
</dbReference>
<accession>A0A3P9BSL8</accession>
<protein>
    <recommendedName>
        <fullName evidence="3">SPRY-associated domain-containing protein</fullName>
    </recommendedName>
</protein>
<dbReference type="SMART" id="SM00368">
    <property type="entry name" value="LRR_RI"/>
    <property type="match status" value="3"/>
</dbReference>
<dbReference type="SUPFAM" id="SSF49899">
    <property type="entry name" value="Concanavalin A-like lectins/glucanases"/>
    <property type="match status" value="1"/>
</dbReference>
<dbReference type="AlphaFoldDB" id="A0A3P9BSL8"/>
<reference evidence="4" key="1">
    <citation type="submission" date="2025-08" db="UniProtKB">
        <authorList>
            <consortium name="Ensembl"/>
        </authorList>
    </citation>
    <scope>IDENTIFICATION</scope>
</reference>
<dbReference type="PROSITE" id="PS51450">
    <property type="entry name" value="LRR"/>
    <property type="match status" value="1"/>
</dbReference>
<keyword evidence="2" id="KW-0677">Repeat</keyword>
<dbReference type="InterPro" id="IPR051261">
    <property type="entry name" value="NLR"/>
</dbReference>
<dbReference type="Gene3D" id="2.60.120.920">
    <property type="match status" value="1"/>
</dbReference>
<evidence type="ECO:0000313" key="5">
    <source>
        <dbReference type="Proteomes" id="UP000265160"/>
    </source>
</evidence>
<dbReference type="Ensembl" id="ENSMZET00005013394.1">
    <property type="protein sequence ID" value="ENSMZEP00005012948.1"/>
    <property type="gene ID" value="ENSMZEG00005009725.1"/>
</dbReference>
<evidence type="ECO:0000256" key="2">
    <source>
        <dbReference type="ARBA" id="ARBA00022737"/>
    </source>
</evidence>
<dbReference type="Proteomes" id="UP000265160">
    <property type="component" value="Unplaced"/>
</dbReference>
<evidence type="ECO:0000256" key="1">
    <source>
        <dbReference type="ARBA" id="ARBA00022614"/>
    </source>
</evidence>
<dbReference type="PANTHER" id="PTHR24106">
    <property type="entry name" value="NACHT, LRR AND CARD DOMAINS-CONTAINING"/>
    <property type="match status" value="1"/>
</dbReference>
<proteinExistence type="predicted"/>
<dbReference type="InterPro" id="IPR001611">
    <property type="entry name" value="Leu-rich_rpt"/>
</dbReference>
<name>A0A3P9BSL8_9CICH</name>
<dbReference type="GeneTree" id="ENSGT01150000286904"/>
<reference evidence="4" key="2">
    <citation type="submission" date="2025-09" db="UniProtKB">
        <authorList>
            <consortium name="Ensembl"/>
        </authorList>
    </citation>
    <scope>IDENTIFICATION</scope>
</reference>
<dbReference type="InterPro" id="IPR013320">
    <property type="entry name" value="ConA-like_dom_sf"/>
</dbReference>
<sequence>VLSMRFSSLRELDLSNNNVKDLGLKLLSDGLENPYCKLETLSLSGCLITVDGCASLESALSSSHSYLRKLDLSYNHPGDLGMKLLVPEQKNPSWKLETLRYGEKTRAGFLKYSHELTLDPNTAHRELLLSEGNRKVSSNQGSSICCICFSGCSE</sequence>
<evidence type="ECO:0000259" key="3">
    <source>
        <dbReference type="Pfam" id="PF13765"/>
    </source>
</evidence>
<dbReference type="InterPro" id="IPR006574">
    <property type="entry name" value="PRY"/>
</dbReference>
<dbReference type="Pfam" id="PF13516">
    <property type="entry name" value="LRR_6"/>
    <property type="match status" value="3"/>
</dbReference>
<organism evidence="4 5">
    <name type="scientific">Maylandia zebra</name>
    <name type="common">zebra mbuna</name>
    <dbReference type="NCBI Taxonomy" id="106582"/>
    <lineage>
        <taxon>Eukaryota</taxon>
        <taxon>Metazoa</taxon>
        <taxon>Chordata</taxon>
        <taxon>Craniata</taxon>
        <taxon>Vertebrata</taxon>
        <taxon>Euteleostomi</taxon>
        <taxon>Actinopterygii</taxon>
        <taxon>Neopterygii</taxon>
        <taxon>Teleostei</taxon>
        <taxon>Neoteleostei</taxon>
        <taxon>Acanthomorphata</taxon>
        <taxon>Ovalentaria</taxon>
        <taxon>Cichlomorphae</taxon>
        <taxon>Cichliformes</taxon>
        <taxon>Cichlidae</taxon>
        <taxon>African cichlids</taxon>
        <taxon>Pseudocrenilabrinae</taxon>
        <taxon>Haplochromini</taxon>
        <taxon>Maylandia</taxon>
        <taxon>Maylandia zebra complex</taxon>
    </lineage>
</organism>